<accession>M5XFZ1</accession>
<proteinExistence type="predicted"/>
<name>M5XFZ1_PRUPE</name>
<evidence type="ECO:0000313" key="2">
    <source>
        <dbReference type="Proteomes" id="UP000006882"/>
    </source>
</evidence>
<protein>
    <submittedName>
        <fullName evidence="1">Uncharacterized protein</fullName>
    </submittedName>
</protein>
<dbReference type="Gramene" id="ONI31817">
    <property type="protein sequence ID" value="ONI31817"/>
    <property type="gene ID" value="PRUPE_1G332400"/>
</dbReference>
<reference evidence="1 2" key="1">
    <citation type="journal article" date="2013" name="Nat. Genet.">
        <title>The high-quality draft genome of peach (Prunus persica) identifies unique patterns of genetic diversity, domestication and genome evolution.</title>
        <authorList>
            <consortium name="International Peach Genome Initiative"/>
            <person name="Verde I."/>
            <person name="Abbott A.G."/>
            <person name="Scalabrin S."/>
            <person name="Jung S."/>
            <person name="Shu S."/>
            <person name="Marroni F."/>
            <person name="Zhebentyayeva T."/>
            <person name="Dettori M.T."/>
            <person name="Grimwood J."/>
            <person name="Cattonaro F."/>
            <person name="Zuccolo A."/>
            <person name="Rossini L."/>
            <person name="Jenkins J."/>
            <person name="Vendramin E."/>
            <person name="Meisel L.A."/>
            <person name="Decroocq V."/>
            <person name="Sosinski B."/>
            <person name="Prochnik S."/>
            <person name="Mitros T."/>
            <person name="Policriti A."/>
            <person name="Cipriani G."/>
            <person name="Dondini L."/>
            <person name="Ficklin S."/>
            <person name="Goodstein D.M."/>
            <person name="Xuan P."/>
            <person name="Del Fabbro C."/>
            <person name="Aramini V."/>
            <person name="Copetti D."/>
            <person name="Gonzalez S."/>
            <person name="Horner D.S."/>
            <person name="Falchi R."/>
            <person name="Lucas S."/>
            <person name="Mica E."/>
            <person name="Maldonado J."/>
            <person name="Lazzari B."/>
            <person name="Bielenberg D."/>
            <person name="Pirona R."/>
            <person name="Miculan M."/>
            <person name="Barakat A."/>
            <person name="Testolin R."/>
            <person name="Stella A."/>
            <person name="Tartarini S."/>
            <person name="Tonutti P."/>
            <person name="Arus P."/>
            <person name="Orellana A."/>
            <person name="Wells C."/>
            <person name="Main D."/>
            <person name="Vizzotto G."/>
            <person name="Silva H."/>
            <person name="Salamini F."/>
            <person name="Schmutz J."/>
            <person name="Morgante M."/>
            <person name="Rokhsar D.S."/>
        </authorList>
    </citation>
    <scope>NUCLEOTIDE SEQUENCE [LARGE SCALE GENOMIC DNA]</scope>
    <source>
        <strain evidence="2">cv. Nemared</strain>
    </source>
</reference>
<sequence>MAIGVIDRGHGHRGPSLLEKKIGKGVSFHFPRLSDANPDPNSNPLFDLGPQDPYLLFGSLQDLVDLLELNVPLIYNIHRQLGSGWTKIP</sequence>
<organism evidence="1 2">
    <name type="scientific">Prunus persica</name>
    <name type="common">Peach</name>
    <name type="synonym">Amygdalus persica</name>
    <dbReference type="NCBI Taxonomy" id="3760"/>
    <lineage>
        <taxon>Eukaryota</taxon>
        <taxon>Viridiplantae</taxon>
        <taxon>Streptophyta</taxon>
        <taxon>Embryophyta</taxon>
        <taxon>Tracheophyta</taxon>
        <taxon>Spermatophyta</taxon>
        <taxon>Magnoliopsida</taxon>
        <taxon>eudicotyledons</taxon>
        <taxon>Gunneridae</taxon>
        <taxon>Pentapetalae</taxon>
        <taxon>rosids</taxon>
        <taxon>fabids</taxon>
        <taxon>Rosales</taxon>
        <taxon>Rosaceae</taxon>
        <taxon>Amygdaloideae</taxon>
        <taxon>Amygdaleae</taxon>
        <taxon>Prunus</taxon>
    </lineage>
</organism>
<gene>
    <name evidence="1" type="ORF">PRUPE_1G332400</name>
</gene>
<keyword evidence="2" id="KW-1185">Reference proteome</keyword>
<dbReference type="Proteomes" id="UP000006882">
    <property type="component" value="Chromosome G1"/>
</dbReference>
<dbReference type="EMBL" id="CM007651">
    <property type="protein sequence ID" value="ONI31817.1"/>
    <property type="molecule type" value="Genomic_DNA"/>
</dbReference>
<dbReference type="HOGENOM" id="CLU_2458956_0_0_1"/>
<dbReference type="AlphaFoldDB" id="M5XFZ1"/>
<evidence type="ECO:0000313" key="1">
    <source>
        <dbReference type="EMBL" id="ONI31817.1"/>
    </source>
</evidence>